<gene>
    <name evidence="1" type="ORF">PSON_ATCC_30995.1.T0630016</name>
</gene>
<dbReference type="AlphaFoldDB" id="A0A8S1P1V2"/>
<reference evidence="1" key="1">
    <citation type="submission" date="2021-01" db="EMBL/GenBank/DDBJ databases">
        <authorList>
            <consortium name="Genoscope - CEA"/>
            <person name="William W."/>
        </authorList>
    </citation>
    <scope>NUCLEOTIDE SEQUENCE</scope>
</reference>
<evidence type="ECO:0000313" key="2">
    <source>
        <dbReference type="Proteomes" id="UP000692954"/>
    </source>
</evidence>
<keyword evidence="2" id="KW-1185">Reference proteome</keyword>
<organism evidence="1 2">
    <name type="scientific">Paramecium sonneborni</name>
    <dbReference type="NCBI Taxonomy" id="65129"/>
    <lineage>
        <taxon>Eukaryota</taxon>
        <taxon>Sar</taxon>
        <taxon>Alveolata</taxon>
        <taxon>Ciliophora</taxon>
        <taxon>Intramacronucleata</taxon>
        <taxon>Oligohymenophorea</taxon>
        <taxon>Peniculida</taxon>
        <taxon>Parameciidae</taxon>
        <taxon>Paramecium</taxon>
    </lineage>
</organism>
<sequence>MINQELEIIIRKEIYIDFQYLVQIKHTILLKKKRIQNIITYIKKKEFKERKSVPIISFQRM</sequence>
<dbReference type="EMBL" id="CAJJDN010000063">
    <property type="protein sequence ID" value="CAD8094704.1"/>
    <property type="molecule type" value="Genomic_DNA"/>
</dbReference>
<protein>
    <submittedName>
        <fullName evidence="1">Uncharacterized protein</fullName>
    </submittedName>
</protein>
<evidence type="ECO:0000313" key="1">
    <source>
        <dbReference type="EMBL" id="CAD8094704.1"/>
    </source>
</evidence>
<proteinExistence type="predicted"/>
<comment type="caution">
    <text evidence="1">The sequence shown here is derived from an EMBL/GenBank/DDBJ whole genome shotgun (WGS) entry which is preliminary data.</text>
</comment>
<name>A0A8S1P1V2_9CILI</name>
<accession>A0A8S1P1V2</accession>
<dbReference type="Proteomes" id="UP000692954">
    <property type="component" value="Unassembled WGS sequence"/>
</dbReference>